<evidence type="ECO:0000256" key="1">
    <source>
        <dbReference type="SAM" id="MobiDB-lite"/>
    </source>
</evidence>
<feature type="compositionally biased region" description="Pro residues" evidence="1">
    <location>
        <begin position="65"/>
        <end position="75"/>
    </location>
</feature>
<evidence type="ECO:0000313" key="5">
    <source>
        <dbReference type="Proteomes" id="UP000287239"/>
    </source>
</evidence>
<evidence type="ECO:0000313" key="4">
    <source>
        <dbReference type="EMBL" id="RST96044.1"/>
    </source>
</evidence>
<organism evidence="4 5">
    <name type="scientific">Vagococcus salmoninarum</name>
    <dbReference type="NCBI Taxonomy" id="2739"/>
    <lineage>
        <taxon>Bacteria</taxon>
        <taxon>Bacillati</taxon>
        <taxon>Bacillota</taxon>
        <taxon>Bacilli</taxon>
        <taxon>Lactobacillales</taxon>
        <taxon>Enterococcaceae</taxon>
        <taxon>Vagococcus</taxon>
    </lineage>
</organism>
<dbReference type="GeneID" id="98568012"/>
<sequence length="261" mass="27792">MKKTLAKVTLISSLLLGGLLASSVALAAEPLSQKVTTRGDVQFKAANDLKPVDPVDPEDEKPEPIDPTDPTKPPVVYPGGPLRLNHVPQLSFGINEIDAKGQVISALLETVIDSESKVETPRASFVEVADETGSLRGWEVTVQSDGIFKSAKGNIEGAITFNGAALRGLNGMETKPEAAPTATSSFSIGKDHLGVASVMKADTNKGYNKWQVHYGHSDQAVVDQDKVKRNNQVTLTVPEGQLVLADVEYVAAIQWSLVQGL</sequence>
<protein>
    <recommendedName>
        <fullName evidence="3">WxL domain-containing protein</fullName>
    </recommendedName>
</protein>
<dbReference type="Pfam" id="PF13731">
    <property type="entry name" value="WxL"/>
    <property type="match status" value="1"/>
</dbReference>
<evidence type="ECO:0000256" key="2">
    <source>
        <dbReference type="SAM" id="SignalP"/>
    </source>
</evidence>
<evidence type="ECO:0000259" key="3">
    <source>
        <dbReference type="Pfam" id="PF13731"/>
    </source>
</evidence>
<reference evidence="4 5" key="1">
    <citation type="submission" date="2017-05" db="EMBL/GenBank/DDBJ databases">
        <title>Vagococcus spp. assemblies.</title>
        <authorList>
            <person name="Gulvik C.A."/>
        </authorList>
    </citation>
    <scope>NUCLEOTIDE SEQUENCE [LARGE SCALE GENOMIC DNA]</scope>
    <source>
        <strain evidence="4 5">NCFB 2777</strain>
    </source>
</reference>
<gene>
    <name evidence="4" type="ORF">CBF35_06495</name>
</gene>
<accession>A0A429ZQP2</accession>
<feature type="signal peptide" evidence="2">
    <location>
        <begin position="1"/>
        <end position="27"/>
    </location>
</feature>
<keyword evidence="2" id="KW-0732">Signal</keyword>
<dbReference type="InterPro" id="IPR027994">
    <property type="entry name" value="WxL_dom"/>
</dbReference>
<feature type="domain" description="WxL" evidence="3">
    <location>
        <begin position="33"/>
        <end position="258"/>
    </location>
</feature>
<dbReference type="RefSeq" id="WP_126779294.1">
    <property type="nucleotide sequence ID" value="NZ_NGJU01000008.1"/>
</dbReference>
<dbReference type="Proteomes" id="UP000287239">
    <property type="component" value="Unassembled WGS sequence"/>
</dbReference>
<dbReference type="OrthoDB" id="2339326at2"/>
<comment type="caution">
    <text evidence="4">The sequence shown here is derived from an EMBL/GenBank/DDBJ whole genome shotgun (WGS) entry which is preliminary data.</text>
</comment>
<feature type="region of interest" description="Disordered" evidence="1">
    <location>
        <begin position="46"/>
        <end position="75"/>
    </location>
</feature>
<dbReference type="AlphaFoldDB" id="A0A429ZQP2"/>
<name>A0A429ZQP2_9ENTE</name>
<dbReference type="EMBL" id="NGJU01000008">
    <property type="protein sequence ID" value="RST96044.1"/>
    <property type="molecule type" value="Genomic_DNA"/>
</dbReference>
<keyword evidence="5" id="KW-1185">Reference proteome</keyword>
<feature type="chain" id="PRO_5019133911" description="WxL domain-containing protein" evidence="2">
    <location>
        <begin position="28"/>
        <end position="261"/>
    </location>
</feature>
<proteinExistence type="predicted"/>